<dbReference type="AlphaFoldDB" id="A0AAV2BYJ5"/>
<accession>A0AAV2BYJ5</accession>
<name>A0AAV2BYJ5_9ARAC</name>
<gene>
    <name evidence="2" type="ORF">LARSCL_LOCUS22342</name>
</gene>
<reference evidence="2 3" key="1">
    <citation type="submission" date="2024-04" db="EMBL/GenBank/DDBJ databases">
        <authorList>
            <person name="Rising A."/>
            <person name="Reimegard J."/>
            <person name="Sonavane S."/>
            <person name="Akerstrom W."/>
            <person name="Nylinder S."/>
            <person name="Hedman E."/>
            <person name="Kallberg Y."/>
        </authorList>
    </citation>
    <scope>NUCLEOTIDE SEQUENCE [LARGE SCALE GENOMIC DNA]</scope>
</reference>
<dbReference type="EMBL" id="CAXIEN010000627">
    <property type="protein sequence ID" value="CAL1301138.1"/>
    <property type="molecule type" value="Genomic_DNA"/>
</dbReference>
<feature type="region of interest" description="Disordered" evidence="1">
    <location>
        <begin position="1"/>
        <end position="50"/>
    </location>
</feature>
<organism evidence="2 3">
    <name type="scientific">Larinioides sclopetarius</name>
    <dbReference type="NCBI Taxonomy" id="280406"/>
    <lineage>
        <taxon>Eukaryota</taxon>
        <taxon>Metazoa</taxon>
        <taxon>Ecdysozoa</taxon>
        <taxon>Arthropoda</taxon>
        <taxon>Chelicerata</taxon>
        <taxon>Arachnida</taxon>
        <taxon>Araneae</taxon>
        <taxon>Araneomorphae</taxon>
        <taxon>Entelegynae</taxon>
        <taxon>Araneoidea</taxon>
        <taxon>Araneidae</taxon>
        <taxon>Larinioides</taxon>
    </lineage>
</organism>
<sequence length="61" mass="6831">MAAAKSSATWAGCWDAGSEYPSSLSPTSWRSSSGRSPYGRRDSERGKRKEHRLLKCIRIEQ</sequence>
<evidence type="ECO:0000256" key="1">
    <source>
        <dbReference type="SAM" id="MobiDB-lite"/>
    </source>
</evidence>
<proteinExistence type="predicted"/>
<protein>
    <submittedName>
        <fullName evidence="2">Uncharacterized protein</fullName>
    </submittedName>
</protein>
<evidence type="ECO:0000313" key="2">
    <source>
        <dbReference type="EMBL" id="CAL1301138.1"/>
    </source>
</evidence>
<comment type="caution">
    <text evidence="2">The sequence shown here is derived from an EMBL/GenBank/DDBJ whole genome shotgun (WGS) entry which is preliminary data.</text>
</comment>
<dbReference type="Proteomes" id="UP001497382">
    <property type="component" value="Unassembled WGS sequence"/>
</dbReference>
<evidence type="ECO:0000313" key="3">
    <source>
        <dbReference type="Proteomes" id="UP001497382"/>
    </source>
</evidence>
<feature type="compositionally biased region" description="Low complexity" evidence="1">
    <location>
        <begin position="21"/>
        <end position="37"/>
    </location>
</feature>
<keyword evidence="3" id="KW-1185">Reference proteome</keyword>